<dbReference type="EMBL" id="CVMT01000007">
    <property type="protein sequence ID" value="CRG90314.1"/>
    <property type="molecule type" value="Genomic_DNA"/>
</dbReference>
<reference evidence="1 2" key="1">
    <citation type="submission" date="2015-04" db="EMBL/GenBank/DDBJ databases">
        <authorList>
            <person name="Syromyatnikov M.Y."/>
            <person name="Popov V.N."/>
        </authorList>
    </citation>
    <scope>NUCLEOTIDE SEQUENCE [LARGE SCALE GENOMIC DNA]</scope>
    <source>
        <strain evidence="1">WF-38-12</strain>
    </source>
</reference>
<dbReference type="OrthoDB" id="4227134at2759"/>
<organism evidence="1 2">
    <name type="scientific">Talaromyces islandicus</name>
    <name type="common">Penicillium islandicum</name>
    <dbReference type="NCBI Taxonomy" id="28573"/>
    <lineage>
        <taxon>Eukaryota</taxon>
        <taxon>Fungi</taxon>
        <taxon>Dikarya</taxon>
        <taxon>Ascomycota</taxon>
        <taxon>Pezizomycotina</taxon>
        <taxon>Eurotiomycetes</taxon>
        <taxon>Eurotiomycetidae</taxon>
        <taxon>Eurotiales</taxon>
        <taxon>Trichocomaceae</taxon>
        <taxon>Talaromyces</taxon>
        <taxon>Talaromyces sect. Islandici</taxon>
    </lineage>
</organism>
<gene>
    <name evidence="1" type="ORF">PISL3812_07357</name>
</gene>
<proteinExistence type="predicted"/>
<name>A0A0U1M464_TALIS</name>
<evidence type="ECO:0000313" key="2">
    <source>
        <dbReference type="Proteomes" id="UP000054383"/>
    </source>
</evidence>
<evidence type="ECO:0000313" key="1">
    <source>
        <dbReference type="EMBL" id="CRG90314.1"/>
    </source>
</evidence>
<dbReference type="AlphaFoldDB" id="A0A0U1M464"/>
<dbReference type="Proteomes" id="UP000054383">
    <property type="component" value="Unassembled WGS sequence"/>
</dbReference>
<keyword evidence="2" id="KW-1185">Reference proteome</keyword>
<sequence length="86" mass="9960">MFSLIERSLLYNDHVRTAVAVQNTAKVTTALCPLYWYQIYRIQADVADIQNADRLEQLQKLNGKLSQKEKKSLEDIRTRIAGHERA</sequence>
<accession>A0A0U1M464</accession>
<protein>
    <submittedName>
        <fullName evidence="1">Uncharacterized protein</fullName>
    </submittedName>
</protein>